<keyword evidence="2" id="KW-1185">Reference proteome</keyword>
<evidence type="ECO:0000313" key="2">
    <source>
        <dbReference type="Proteomes" id="UP001145114"/>
    </source>
</evidence>
<sequence length="409" mass="45408">MPAFPCPVRGVKRKSSDSDKPTDLSEHQREPKIVVWENGHRANVKRPIIDLSGYDIGDSTDQFEKAPMLTDTSGKIQRIRPCDYGSNDEYEGCSAQGVSGYDSSSSDWSSSSDSAARNRLRTRYQKQRPAIDAIGNSDDLSSSAMPSSLNSGRAMRQRRRSSARPLDGRAAISESGNTQHKRSIAPCKYLPKRVTRYEPHEEEVAECPELEIIGEECAKDQGAVFDDDDIPCRCLDDFTFFDVTEGKNKYKLESMEEIGAEGKDVVCAGWVRAMRSWELDGGQSNDYNGDDDYDDDDDDDDTDADGEAGLNTGPGSSAAPTNASVKGKEPARANANQTGTGTKGTQGRLQRIRLSSILYYQPYISPTGEPEMWVRTSFAYYKLGHPAKHYEHLYSRTHRPFYLAVKFIA</sequence>
<name>A0ACC1HAX5_9FUNG</name>
<accession>A0ACC1HAX5</accession>
<reference evidence="1" key="1">
    <citation type="submission" date="2022-06" db="EMBL/GenBank/DDBJ databases">
        <title>Phylogenomic reconstructions and comparative analyses of Kickxellomycotina fungi.</title>
        <authorList>
            <person name="Reynolds N.K."/>
            <person name="Stajich J.E."/>
            <person name="Barry K."/>
            <person name="Grigoriev I.V."/>
            <person name="Crous P."/>
            <person name="Smith M.E."/>
        </authorList>
    </citation>
    <scope>NUCLEOTIDE SEQUENCE</scope>
    <source>
        <strain evidence="1">RSA 2271</strain>
    </source>
</reference>
<dbReference type="EMBL" id="JAMZIH010006783">
    <property type="protein sequence ID" value="KAJ1673582.1"/>
    <property type="molecule type" value="Genomic_DNA"/>
</dbReference>
<gene>
    <name evidence="1" type="ORF">EV182_004954</name>
</gene>
<proteinExistence type="predicted"/>
<organism evidence="1 2">
    <name type="scientific">Spiromyces aspiralis</name>
    <dbReference type="NCBI Taxonomy" id="68401"/>
    <lineage>
        <taxon>Eukaryota</taxon>
        <taxon>Fungi</taxon>
        <taxon>Fungi incertae sedis</taxon>
        <taxon>Zoopagomycota</taxon>
        <taxon>Kickxellomycotina</taxon>
        <taxon>Kickxellomycetes</taxon>
        <taxon>Kickxellales</taxon>
        <taxon>Kickxellaceae</taxon>
        <taxon>Spiromyces</taxon>
    </lineage>
</organism>
<dbReference type="Proteomes" id="UP001145114">
    <property type="component" value="Unassembled WGS sequence"/>
</dbReference>
<protein>
    <submittedName>
        <fullName evidence="1">Uncharacterized protein</fullName>
    </submittedName>
</protein>
<feature type="non-terminal residue" evidence="1">
    <location>
        <position position="409"/>
    </location>
</feature>
<comment type="caution">
    <text evidence="1">The sequence shown here is derived from an EMBL/GenBank/DDBJ whole genome shotgun (WGS) entry which is preliminary data.</text>
</comment>
<evidence type="ECO:0000313" key="1">
    <source>
        <dbReference type="EMBL" id="KAJ1673582.1"/>
    </source>
</evidence>